<evidence type="ECO:0000256" key="1">
    <source>
        <dbReference type="ARBA" id="ARBA00022801"/>
    </source>
</evidence>
<evidence type="ECO:0000256" key="2">
    <source>
        <dbReference type="ARBA" id="ARBA00023295"/>
    </source>
</evidence>
<dbReference type="Pfam" id="PF02065">
    <property type="entry name" value="Melibiase"/>
    <property type="match status" value="1"/>
</dbReference>
<evidence type="ECO:0000313" key="4">
    <source>
        <dbReference type="Proteomes" id="UP000886829"/>
    </source>
</evidence>
<dbReference type="CDD" id="cd14791">
    <property type="entry name" value="GH36"/>
    <property type="match status" value="1"/>
</dbReference>
<reference evidence="3" key="2">
    <citation type="submission" date="2021-04" db="EMBL/GenBank/DDBJ databases">
        <authorList>
            <person name="Gilroy R."/>
        </authorList>
    </citation>
    <scope>NUCLEOTIDE SEQUENCE</scope>
    <source>
        <strain evidence="3">USASDec5-558</strain>
    </source>
</reference>
<dbReference type="PANTHER" id="PTHR43053">
    <property type="entry name" value="GLYCOSIDASE FAMILY 31"/>
    <property type="match status" value="1"/>
</dbReference>
<dbReference type="EMBL" id="DXEV01000130">
    <property type="protein sequence ID" value="HIX57089.1"/>
    <property type="molecule type" value="Genomic_DNA"/>
</dbReference>
<gene>
    <name evidence="3" type="ORF">H9850_06425</name>
</gene>
<accession>A0A9D1WD98</accession>
<reference evidence="3" key="1">
    <citation type="journal article" date="2021" name="PeerJ">
        <title>Extensive microbial diversity within the chicken gut microbiome revealed by metagenomics and culture.</title>
        <authorList>
            <person name="Gilroy R."/>
            <person name="Ravi A."/>
            <person name="Getino M."/>
            <person name="Pursley I."/>
            <person name="Horton D.L."/>
            <person name="Alikhan N.F."/>
            <person name="Baker D."/>
            <person name="Gharbi K."/>
            <person name="Hall N."/>
            <person name="Watson M."/>
            <person name="Adriaenssens E.M."/>
            <person name="Foster-Nyarko E."/>
            <person name="Jarju S."/>
            <person name="Secka A."/>
            <person name="Antonio M."/>
            <person name="Oren A."/>
            <person name="Chaudhuri R.R."/>
            <person name="La Ragione R."/>
            <person name="Hildebrand F."/>
            <person name="Pallen M.J."/>
        </authorList>
    </citation>
    <scope>NUCLEOTIDE SEQUENCE</scope>
    <source>
        <strain evidence="3">USASDec5-558</strain>
    </source>
</reference>
<protein>
    <submittedName>
        <fullName evidence="3">Alpha-galactosidase</fullName>
    </submittedName>
</protein>
<sequence>MILKSLDWAFLRAQACVHAEGELQDKLHLDLALRQVASTELCSEYGCSAEALAKLQAQGEQLKSEPGLYGSETTSSAINQVWYLDLTISSDEPVVIPQTTLDLRLPVDNTQSLWLPSICTPCKNIRPKGMLEYNTSFTSHICNLAPMGAFFSAEGINKLAFALSDCKNIVNVNIGAYEEEEAARITFTLFSQQLPATNSYRVSLRLDTSTLPVFNALQNITRYYEREVNNDIMPVPEGALEPVYSTWYAFLQNLEEKEIEEQCALAAEAGCKTVIVDDGWQTDDNNRGYAFCGDWQVSTKRFPHMKEHVQRVHALGMKYMVWFAVPFIGSKSQHHEEYKDYCLCFNPRWNAYVLDPRFKKVRDFLVNTFANMVKTYDLDGLKLDFIDEFDMRQADEKAQAYNAERDTQSLPEAVDMLMSEVRAALSAIKSDILIEFRQNYVGPMIRKFGNMFRAHDCPNDTLMNRMTTTDVRAMTGNDRHATAVHADMFIWSPLESVESSSLNFIHTLFAVPQVSPNFKHLNEEHRAMVKHWLTFWHDHRELLMYGQMYALHPEFMYTILGARLGAQELMVIGSDHILELFSCPETKELTLVNGAMKTDFVIRLPKSNGQESTPVTVNTKTYDCLGRLVSEYSLELSNQIQEITLPKSGYIVMQRS</sequence>
<dbReference type="InterPro" id="IPR050985">
    <property type="entry name" value="Alpha-glycosidase_related"/>
</dbReference>
<comment type="caution">
    <text evidence="3">The sequence shown here is derived from an EMBL/GenBank/DDBJ whole genome shotgun (WGS) entry which is preliminary data.</text>
</comment>
<dbReference type="AlphaFoldDB" id="A0A9D1WD98"/>
<dbReference type="Proteomes" id="UP000886829">
    <property type="component" value="Unassembled WGS sequence"/>
</dbReference>
<dbReference type="Gene3D" id="3.20.20.70">
    <property type="entry name" value="Aldolase class I"/>
    <property type="match status" value="1"/>
</dbReference>
<dbReference type="InterPro" id="IPR017853">
    <property type="entry name" value="GH"/>
</dbReference>
<proteinExistence type="predicted"/>
<dbReference type="InterPro" id="IPR002252">
    <property type="entry name" value="Glyco_hydro_36"/>
</dbReference>
<dbReference type="PANTHER" id="PTHR43053:SF3">
    <property type="entry name" value="ALPHA-GALACTOSIDASE C-RELATED"/>
    <property type="match status" value="1"/>
</dbReference>
<dbReference type="GO" id="GO:0004557">
    <property type="term" value="F:alpha-galactosidase activity"/>
    <property type="evidence" value="ECO:0007669"/>
    <property type="project" value="InterPro"/>
</dbReference>
<dbReference type="InterPro" id="IPR013785">
    <property type="entry name" value="Aldolase_TIM"/>
</dbReference>
<dbReference type="SUPFAM" id="SSF51445">
    <property type="entry name" value="(Trans)glycosidases"/>
    <property type="match status" value="1"/>
</dbReference>
<dbReference type="GO" id="GO:0016052">
    <property type="term" value="P:carbohydrate catabolic process"/>
    <property type="evidence" value="ECO:0007669"/>
    <property type="project" value="InterPro"/>
</dbReference>
<keyword evidence="1" id="KW-0378">Hydrolase</keyword>
<name>A0A9D1WD98_9GAMM</name>
<keyword evidence="2" id="KW-0326">Glycosidase</keyword>
<organism evidence="3 4">
    <name type="scientific">Candidatus Anaerobiospirillum pullistercoris</name>
    <dbReference type="NCBI Taxonomy" id="2838452"/>
    <lineage>
        <taxon>Bacteria</taxon>
        <taxon>Pseudomonadati</taxon>
        <taxon>Pseudomonadota</taxon>
        <taxon>Gammaproteobacteria</taxon>
        <taxon>Aeromonadales</taxon>
        <taxon>Succinivibrionaceae</taxon>
        <taxon>Anaerobiospirillum</taxon>
    </lineage>
</organism>
<evidence type="ECO:0000313" key="3">
    <source>
        <dbReference type="EMBL" id="HIX57089.1"/>
    </source>
</evidence>